<protein>
    <submittedName>
        <fullName evidence="2">Uncharacterized protein</fullName>
    </submittedName>
</protein>
<gene>
    <name evidence="2" type="ORF">NEZAVI_LOCUS2789</name>
</gene>
<proteinExistence type="predicted"/>
<evidence type="ECO:0000313" key="3">
    <source>
        <dbReference type="Proteomes" id="UP001152798"/>
    </source>
</evidence>
<keyword evidence="3" id="KW-1185">Reference proteome</keyword>
<evidence type="ECO:0000256" key="1">
    <source>
        <dbReference type="SAM" id="MobiDB-lite"/>
    </source>
</evidence>
<feature type="region of interest" description="Disordered" evidence="1">
    <location>
        <begin position="50"/>
        <end position="74"/>
    </location>
</feature>
<feature type="region of interest" description="Disordered" evidence="1">
    <location>
        <begin position="1"/>
        <end position="25"/>
    </location>
</feature>
<dbReference type="EMBL" id="OV725077">
    <property type="protein sequence ID" value="CAH1391861.1"/>
    <property type="molecule type" value="Genomic_DNA"/>
</dbReference>
<dbReference type="AlphaFoldDB" id="A0A9P0H1U8"/>
<sequence>MALALTRGLGDSGGLESANRGGCLNNKGSSFWRTLPGDRFGLSNLLGGVAEDRKAAPGPPQRQAYTLAPGACPP</sequence>
<evidence type="ECO:0000313" key="2">
    <source>
        <dbReference type="EMBL" id="CAH1391861.1"/>
    </source>
</evidence>
<dbReference type="Proteomes" id="UP001152798">
    <property type="component" value="Chromosome 1"/>
</dbReference>
<name>A0A9P0H1U8_NEZVI</name>
<organism evidence="2 3">
    <name type="scientific">Nezara viridula</name>
    <name type="common">Southern green stink bug</name>
    <name type="synonym">Cimex viridulus</name>
    <dbReference type="NCBI Taxonomy" id="85310"/>
    <lineage>
        <taxon>Eukaryota</taxon>
        <taxon>Metazoa</taxon>
        <taxon>Ecdysozoa</taxon>
        <taxon>Arthropoda</taxon>
        <taxon>Hexapoda</taxon>
        <taxon>Insecta</taxon>
        <taxon>Pterygota</taxon>
        <taxon>Neoptera</taxon>
        <taxon>Paraneoptera</taxon>
        <taxon>Hemiptera</taxon>
        <taxon>Heteroptera</taxon>
        <taxon>Panheteroptera</taxon>
        <taxon>Pentatomomorpha</taxon>
        <taxon>Pentatomoidea</taxon>
        <taxon>Pentatomidae</taxon>
        <taxon>Pentatominae</taxon>
        <taxon>Nezara</taxon>
    </lineage>
</organism>
<accession>A0A9P0H1U8</accession>
<reference evidence="2" key="1">
    <citation type="submission" date="2022-01" db="EMBL/GenBank/DDBJ databases">
        <authorList>
            <person name="King R."/>
        </authorList>
    </citation>
    <scope>NUCLEOTIDE SEQUENCE</scope>
</reference>